<dbReference type="EMBL" id="PNBA02000002">
    <property type="protein sequence ID" value="KAG6432645.1"/>
    <property type="molecule type" value="Genomic_DNA"/>
</dbReference>
<dbReference type="AlphaFoldDB" id="A0A8X8YGT5"/>
<gene>
    <name evidence="3" type="ORF">SASPL_104226</name>
</gene>
<organism evidence="3">
    <name type="scientific">Salvia splendens</name>
    <name type="common">Scarlet sage</name>
    <dbReference type="NCBI Taxonomy" id="180675"/>
    <lineage>
        <taxon>Eukaryota</taxon>
        <taxon>Viridiplantae</taxon>
        <taxon>Streptophyta</taxon>
        <taxon>Embryophyta</taxon>
        <taxon>Tracheophyta</taxon>
        <taxon>Spermatophyta</taxon>
        <taxon>Magnoliopsida</taxon>
        <taxon>eudicotyledons</taxon>
        <taxon>Gunneridae</taxon>
        <taxon>Pentapetalae</taxon>
        <taxon>asterids</taxon>
        <taxon>lamiids</taxon>
        <taxon>Lamiales</taxon>
        <taxon>Lamiaceae</taxon>
        <taxon>Nepetoideae</taxon>
        <taxon>Mentheae</taxon>
        <taxon>Salviinae</taxon>
        <taxon>Salvia</taxon>
        <taxon>Salvia subgen. Calosphace</taxon>
        <taxon>core Calosphace</taxon>
    </lineage>
</organism>
<keyword evidence="4" id="KW-1185">Reference proteome</keyword>
<accession>A0A8X8YGT5</accession>
<evidence type="ECO:0000256" key="1">
    <source>
        <dbReference type="SAM" id="MobiDB-lite"/>
    </source>
</evidence>
<sequence>MRKKGGVLVVRLYYKRTVGYSPIGEVKIEVSELFDKWRDSRVNAKACPQINNKKAQRKTEDLPPIMGSWRFEITVVSAENLPDIRRLGRMKVYAVVSLNREYETMRETTVDKYGVTGPPSARLKERELPPNEECDADTRVPAETEQPEAIRRERSTRRETRRPSHYGDFVSH</sequence>
<proteinExistence type="predicted"/>
<dbReference type="InterPro" id="IPR000008">
    <property type="entry name" value="C2_dom"/>
</dbReference>
<reference evidence="3" key="2">
    <citation type="submission" date="2020-08" db="EMBL/GenBank/DDBJ databases">
        <title>Plant Genome Project.</title>
        <authorList>
            <person name="Zhang R.-G."/>
        </authorList>
    </citation>
    <scope>NUCLEOTIDE SEQUENCE</scope>
    <source>
        <strain evidence="3">Huo1</strain>
        <tissue evidence="3">Leaf</tissue>
    </source>
</reference>
<comment type="caution">
    <text evidence="3">The sequence shown here is derived from an EMBL/GenBank/DDBJ whole genome shotgun (WGS) entry which is preliminary data.</text>
</comment>
<evidence type="ECO:0000313" key="3">
    <source>
        <dbReference type="EMBL" id="KAG6432645.1"/>
    </source>
</evidence>
<evidence type="ECO:0000259" key="2">
    <source>
        <dbReference type="Pfam" id="PF00168"/>
    </source>
</evidence>
<name>A0A8X8YGT5_SALSN</name>
<reference evidence="3" key="1">
    <citation type="submission" date="2018-01" db="EMBL/GenBank/DDBJ databases">
        <authorList>
            <person name="Mao J.F."/>
        </authorList>
    </citation>
    <scope>NUCLEOTIDE SEQUENCE</scope>
    <source>
        <strain evidence="3">Huo1</strain>
        <tissue evidence="3">Leaf</tissue>
    </source>
</reference>
<dbReference type="Pfam" id="PF00168">
    <property type="entry name" value="C2"/>
    <property type="match status" value="1"/>
</dbReference>
<protein>
    <recommendedName>
        <fullName evidence="2">C2 domain-containing protein</fullName>
    </recommendedName>
</protein>
<evidence type="ECO:0000313" key="4">
    <source>
        <dbReference type="Proteomes" id="UP000298416"/>
    </source>
</evidence>
<feature type="region of interest" description="Disordered" evidence="1">
    <location>
        <begin position="111"/>
        <end position="172"/>
    </location>
</feature>
<dbReference type="Proteomes" id="UP000298416">
    <property type="component" value="Unassembled WGS sequence"/>
</dbReference>
<feature type="domain" description="C2" evidence="2">
    <location>
        <begin position="70"/>
        <end position="112"/>
    </location>
</feature>
<dbReference type="SUPFAM" id="SSF49562">
    <property type="entry name" value="C2 domain (Calcium/lipid-binding domain, CaLB)"/>
    <property type="match status" value="1"/>
</dbReference>
<dbReference type="InterPro" id="IPR035892">
    <property type="entry name" value="C2_domain_sf"/>
</dbReference>
<feature type="compositionally biased region" description="Basic and acidic residues" evidence="1">
    <location>
        <begin position="136"/>
        <end position="162"/>
    </location>
</feature>